<dbReference type="EMBL" id="CCAE010000037">
    <property type="protein sequence ID" value="CDN89191.1"/>
    <property type="molecule type" value="Genomic_DNA"/>
</dbReference>
<organism evidence="1 2">
    <name type="scientific">Hydrogenophaga intermedia</name>
    <dbReference type="NCBI Taxonomy" id="65786"/>
    <lineage>
        <taxon>Bacteria</taxon>
        <taxon>Pseudomonadati</taxon>
        <taxon>Pseudomonadota</taxon>
        <taxon>Betaproteobacteria</taxon>
        <taxon>Burkholderiales</taxon>
        <taxon>Comamonadaceae</taxon>
        <taxon>Hydrogenophaga</taxon>
    </lineage>
</organism>
<proteinExistence type="predicted"/>
<keyword evidence="2" id="KW-1185">Reference proteome</keyword>
<dbReference type="SUPFAM" id="SSF46689">
    <property type="entry name" value="Homeodomain-like"/>
    <property type="match status" value="1"/>
</dbReference>
<reference evidence="2" key="2">
    <citation type="submission" date="2014-11" db="EMBL/GenBank/DDBJ databases">
        <title>Draft genome sequence of Hydrogenophaga intermedia S1.</title>
        <authorList>
            <person name="Gan H.M."/>
            <person name="Chew T.H."/>
            <person name="Stolz A."/>
        </authorList>
    </citation>
    <scope>NUCLEOTIDE SEQUENCE [LARGE SCALE GENOMIC DNA]</scope>
    <source>
        <strain evidence="2">S1</strain>
    </source>
</reference>
<evidence type="ECO:0000313" key="1">
    <source>
        <dbReference type="EMBL" id="CDN89191.1"/>
    </source>
</evidence>
<sequence>MAPKRSEEEFIEELSQLLLAEGISALNVGDMAARLSCSRRRLYALAPTKVGLLHLVAQRYFDAGRVAGEQAVENETDPARRVVVFLHAGIVVATKLSNAFLSDLEATPEGQQIFTDYQMRRAQWGQRIFEEGIRSGHYNAHNAAVAIEVVLGAAMRLRKVEFLRRSGLTLQQAMEEAYSLILNGLLVRAS</sequence>
<gene>
    <name evidence="1" type="ORF">BN948_03628</name>
</gene>
<dbReference type="InterPro" id="IPR036271">
    <property type="entry name" value="Tet_transcr_reg_TetR-rel_C_sf"/>
</dbReference>
<dbReference type="RefSeq" id="WP_009516963.1">
    <property type="nucleotide sequence ID" value="NZ_CCAE010000037.1"/>
</dbReference>
<dbReference type="Gene3D" id="1.10.357.10">
    <property type="entry name" value="Tetracycline Repressor, domain 2"/>
    <property type="match status" value="1"/>
</dbReference>
<reference evidence="2" key="1">
    <citation type="submission" date="2014-02" db="EMBL/GenBank/DDBJ databases">
        <authorList>
            <person name="Gan H."/>
        </authorList>
    </citation>
    <scope>NUCLEOTIDE SEQUENCE [LARGE SCALE GENOMIC DNA]</scope>
    <source>
        <strain evidence="2">S1</strain>
    </source>
</reference>
<evidence type="ECO:0000313" key="2">
    <source>
        <dbReference type="Proteomes" id="UP000028878"/>
    </source>
</evidence>
<accession>A0A1L1PX32</accession>
<protein>
    <submittedName>
        <fullName evidence="1">TetR family transcriptional regulator</fullName>
    </submittedName>
</protein>
<dbReference type="AlphaFoldDB" id="A0A1L1PX32"/>
<dbReference type="SUPFAM" id="SSF48498">
    <property type="entry name" value="Tetracyclin repressor-like, C-terminal domain"/>
    <property type="match status" value="1"/>
</dbReference>
<dbReference type="Proteomes" id="UP000028878">
    <property type="component" value="Unassembled WGS sequence"/>
</dbReference>
<name>A0A1L1PX32_HYDIT</name>
<dbReference type="InterPro" id="IPR009057">
    <property type="entry name" value="Homeodomain-like_sf"/>
</dbReference>